<feature type="chain" id="PRO_5026935793" evidence="2">
    <location>
        <begin position="27"/>
        <end position="269"/>
    </location>
</feature>
<proteinExistence type="predicted"/>
<dbReference type="AlphaFoldDB" id="A0A6L5X590"/>
<evidence type="ECO:0000313" key="3">
    <source>
        <dbReference type="EMBL" id="MSS14553.1"/>
    </source>
</evidence>
<feature type="region of interest" description="Disordered" evidence="1">
    <location>
        <begin position="61"/>
        <end position="97"/>
    </location>
</feature>
<sequence>MKNQIFVAALSATLLLCSVYSLPALADDQAFEDYSKRVSEEIAKRGDSAEDYYENQEKEAGKLAAQESTEEETETAESRVDAEDTSPDGKLSITSFHGFPWGTSEEDIRKEVILPDMENTIDYSLKGIDASGRSLTGKAALEKSGITTLGIKGYSIGGYDATSFYVFEKKKLTGGVYEFFMDQDAFLDLTSQCTLAYGDPTVSGGDKDDDTHQPYALWVDSDSNFIFAALSLGIMYGQKTSALLSVFSDGIQDTCGIDIEQAIAESGHS</sequence>
<organism evidence="3 4">
    <name type="scientific">Porcincola intestinalis</name>
    <dbReference type="NCBI Taxonomy" id="2606632"/>
    <lineage>
        <taxon>Bacteria</taxon>
        <taxon>Bacillati</taxon>
        <taxon>Bacillota</taxon>
        <taxon>Clostridia</taxon>
        <taxon>Lachnospirales</taxon>
        <taxon>Lachnospiraceae</taxon>
        <taxon>Porcincola</taxon>
    </lineage>
</organism>
<reference evidence="3 4" key="1">
    <citation type="submission" date="2019-08" db="EMBL/GenBank/DDBJ databases">
        <title>In-depth cultivation of the pig gut microbiome towards novel bacterial diversity and tailored functional studies.</title>
        <authorList>
            <person name="Wylensek D."/>
            <person name="Hitch T.C.A."/>
            <person name="Clavel T."/>
        </authorList>
    </citation>
    <scope>NUCLEOTIDE SEQUENCE [LARGE SCALE GENOMIC DNA]</scope>
    <source>
        <strain evidence="3 4">Oil+RF-744-WCA-WT-11</strain>
    </source>
</reference>
<gene>
    <name evidence="3" type="ORF">FYJ35_05790</name>
</gene>
<evidence type="ECO:0000313" key="4">
    <source>
        <dbReference type="Proteomes" id="UP000481852"/>
    </source>
</evidence>
<dbReference type="Proteomes" id="UP000481852">
    <property type="component" value="Unassembled WGS sequence"/>
</dbReference>
<keyword evidence="4" id="KW-1185">Reference proteome</keyword>
<evidence type="ECO:0000256" key="1">
    <source>
        <dbReference type="SAM" id="MobiDB-lite"/>
    </source>
</evidence>
<keyword evidence="2" id="KW-0732">Signal</keyword>
<dbReference type="EMBL" id="VULZ01000005">
    <property type="protein sequence ID" value="MSS14553.1"/>
    <property type="molecule type" value="Genomic_DNA"/>
</dbReference>
<feature type="signal peptide" evidence="2">
    <location>
        <begin position="1"/>
        <end position="26"/>
    </location>
</feature>
<dbReference type="RefSeq" id="WP_154524503.1">
    <property type="nucleotide sequence ID" value="NZ_VULZ01000005.1"/>
</dbReference>
<protein>
    <submittedName>
        <fullName evidence="3">Uncharacterized protein</fullName>
    </submittedName>
</protein>
<comment type="caution">
    <text evidence="3">The sequence shown here is derived from an EMBL/GenBank/DDBJ whole genome shotgun (WGS) entry which is preliminary data.</text>
</comment>
<name>A0A6L5X590_9FIRM</name>
<evidence type="ECO:0000256" key="2">
    <source>
        <dbReference type="SAM" id="SignalP"/>
    </source>
</evidence>
<accession>A0A6L5X590</accession>